<evidence type="ECO:0000313" key="1">
    <source>
        <dbReference type="EMBL" id="SEA17679.1"/>
    </source>
</evidence>
<accession>A0AB37ZYB8</accession>
<sequence>MNQNRIFWLRYGLFCLGIEFTLGDSPSKSIWRGKMSKGNMRFPAKTYLVGLNVNGQYEIPRQNPFRGESRYQTTNKMLPLY</sequence>
<protein>
    <submittedName>
        <fullName evidence="1">Uncharacterized protein</fullName>
    </submittedName>
</protein>
<dbReference type="Proteomes" id="UP000199042">
    <property type="component" value="Unassembled WGS sequence"/>
</dbReference>
<evidence type="ECO:0000313" key="2">
    <source>
        <dbReference type="Proteomes" id="UP000199042"/>
    </source>
</evidence>
<comment type="caution">
    <text evidence="1">The sequence shown here is derived from an EMBL/GenBank/DDBJ whole genome shotgun (WGS) entry which is preliminary data.</text>
</comment>
<proteinExistence type="predicted"/>
<keyword evidence="2" id="KW-1185">Reference proteome</keyword>
<dbReference type="AlphaFoldDB" id="A0AB37ZYB8"/>
<gene>
    <name evidence="1" type="ORF">SAMN04488525_102167</name>
</gene>
<organism evidence="1 2">
    <name type="scientific">Trichococcus collinsii</name>
    <dbReference type="NCBI Taxonomy" id="157076"/>
    <lineage>
        <taxon>Bacteria</taxon>
        <taxon>Bacillati</taxon>
        <taxon>Bacillota</taxon>
        <taxon>Bacilli</taxon>
        <taxon>Lactobacillales</taxon>
        <taxon>Carnobacteriaceae</taxon>
        <taxon>Trichococcus</taxon>
    </lineage>
</organism>
<dbReference type="EMBL" id="FNQH01000002">
    <property type="protein sequence ID" value="SEA17679.1"/>
    <property type="molecule type" value="Genomic_DNA"/>
</dbReference>
<reference evidence="1 2" key="1">
    <citation type="submission" date="2016-10" db="EMBL/GenBank/DDBJ databases">
        <authorList>
            <person name="Varghese N."/>
            <person name="Submissions S."/>
        </authorList>
    </citation>
    <scope>NUCLEOTIDE SEQUENCE [LARGE SCALE GENOMIC DNA]</scope>
    <source>
        <strain evidence="1 2">DSM 14526</strain>
    </source>
</reference>
<name>A0AB37ZYB8_9LACT</name>